<accession>A0A923LRK0</accession>
<protein>
    <submittedName>
        <fullName evidence="2">Ig-like domain-containing protein</fullName>
    </submittedName>
</protein>
<reference evidence="2" key="1">
    <citation type="submission" date="2020-08" db="EMBL/GenBank/DDBJ databases">
        <title>Genome public.</title>
        <authorList>
            <person name="Liu C."/>
            <person name="Sun Q."/>
        </authorList>
    </citation>
    <scope>NUCLEOTIDE SEQUENCE</scope>
    <source>
        <strain evidence="2">BX1005</strain>
    </source>
</reference>
<dbReference type="SUPFAM" id="SSF49373">
    <property type="entry name" value="Invasin/intimin cell-adhesion fragments"/>
    <property type="match status" value="4"/>
</dbReference>
<feature type="domain" description="BIG2" evidence="1">
    <location>
        <begin position="184"/>
        <end position="257"/>
    </location>
</feature>
<proteinExistence type="predicted"/>
<dbReference type="RefSeq" id="WP_186867536.1">
    <property type="nucleotide sequence ID" value="NZ_JACOPH010000012.1"/>
</dbReference>
<dbReference type="AlphaFoldDB" id="A0A923LRK0"/>
<organism evidence="2 3">
    <name type="scientific">Roseburia zhanii</name>
    <dbReference type="NCBI Taxonomy" id="2763064"/>
    <lineage>
        <taxon>Bacteria</taxon>
        <taxon>Bacillati</taxon>
        <taxon>Bacillota</taxon>
        <taxon>Clostridia</taxon>
        <taxon>Lachnospirales</taxon>
        <taxon>Lachnospiraceae</taxon>
        <taxon>Roseburia</taxon>
    </lineage>
</organism>
<evidence type="ECO:0000313" key="3">
    <source>
        <dbReference type="Proteomes" id="UP000606720"/>
    </source>
</evidence>
<dbReference type="Pfam" id="PF02368">
    <property type="entry name" value="Big_2"/>
    <property type="match status" value="4"/>
</dbReference>
<dbReference type="EMBL" id="JACOPH010000012">
    <property type="protein sequence ID" value="MBC5714971.1"/>
    <property type="molecule type" value="Genomic_DNA"/>
</dbReference>
<evidence type="ECO:0000313" key="2">
    <source>
        <dbReference type="EMBL" id="MBC5714971.1"/>
    </source>
</evidence>
<name>A0A923LRK0_9FIRM</name>
<comment type="caution">
    <text evidence="2">The sequence shown here is derived from an EMBL/GenBank/DDBJ whole genome shotgun (WGS) entry which is preliminary data.</text>
</comment>
<feature type="domain" description="BIG2" evidence="1">
    <location>
        <begin position="34"/>
        <end position="107"/>
    </location>
</feature>
<keyword evidence="3" id="KW-1185">Reference proteome</keyword>
<dbReference type="Gene3D" id="2.60.40.1080">
    <property type="match status" value="4"/>
</dbReference>
<gene>
    <name evidence="2" type="ORF">H8S17_12325</name>
</gene>
<sequence length="336" mass="36415">MSQKKILKTAVVISIVFIWIISTYLSTNVYAASDYEFVVLNTYQKTLKIGDEFYLLAATSTGKKPVFSSDNSAVASVNTYGRIKAKKAGTAVITAKIKNGEASCKVKVKKTVIYLNMTSISLENGESIRLKASTSNGHTVTFRSGKSSIASVSEKGLVTAKKPGTTEITATADKTSVTCKVTVKKPSVKLNKSHISLYRKRKVKLSVTSSSKSTSTWKSNKKSVATVDENGIVTAIKHGTATITVTVDGCSKSCEVIVKQPKIEFAEEKKELFAGWDYQAVVKVSSNNKPEFSSSNTNVATVDENGLVHARTKGRAYIYAKEDGVKERMTITVTEQ</sequence>
<feature type="domain" description="BIG2" evidence="1">
    <location>
        <begin position="259"/>
        <end position="332"/>
    </location>
</feature>
<evidence type="ECO:0000259" key="1">
    <source>
        <dbReference type="SMART" id="SM00635"/>
    </source>
</evidence>
<dbReference type="InterPro" id="IPR008964">
    <property type="entry name" value="Invasin/intimin_cell_adhesion"/>
</dbReference>
<dbReference type="Proteomes" id="UP000606720">
    <property type="component" value="Unassembled WGS sequence"/>
</dbReference>
<dbReference type="InterPro" id="IPR003343">
    <property type="entry name" value="Big_2"/>
</dbReference>
<feature type="domain" description="BIG2" evidence="1">
    <location>
        <begin position="109"/>
        <end position="182"/>
    </location>
</feature>
<dbReference type="SMART" id="SM00635">
    <property type="entry name" value="BID_2"/>
    <property type="match status" value="4"/>
</dbReference>